<reference evidence="2 3" key="2">
    <citation type="journal article" date="2019" name="G3 (Bethesda)">
        <title>Hybrid Assembly of the Genome of the Entomopathogenic Nematode Steinernema carpocapsae Identifies the X-Chromosome.</title>
        <authorList>
            <person name="Serra L."/>
            <person name="Macchietto M."/>
            <person name="Macias-Munoz A."/>
            <person name="McGill C.J."/>
            <person name="Rodriguez I.M."/>
            <person name="Rodriguez B."/>
            <person name="Murad R."/>
            <person name="Mortazavi A."/>
        </authorList>
    </citation>
    <scope>NUCLEOTIDE SEQUENCE [LARGE SCALE GENOMIC DNA]</scope>
    <source>
        <strain evidence="2 3">ALL</strain>
    </source>
</reference>
<organism evidence="2 3">
    <name type="scientific">Steinernema carpocapsae</name>
    <name type="common">Entomopathogenic nematode</name>
    <dbReference type="NCBI Taxonomy" id="34508"/>
    <lineage>
        <taxon>Eukaryota</taxon>
        <taxon>Metazoa</taxon>
        <taxon>Ecdysozoa</taxon>
        <taxon>Nematoda</taxon>
        <taxon>Chromadorea</taxon>
        <taxon>Rhabditida</taxon>
        <taxon>Tylenchina</taxon>
        <taxon>Panagrolaimomorpha</taxon>
        <taxon>Strongyloidoidea</taxon>
        <taxon>Steinernematidae</taxon>
        <taxon>Steinernema</taxon>
    </lineage>
</organism>
<keyword evidence="3" id="KW-1185">Reference proteome</keyword>
<reference evidence="2 3" key="1">
    <citation type="journal article" date="2015" name="Genome Biol.">
        <title>Comparative genomics of Steinernema reveals deeply conserved gene regulatory networks.</title>
        <authorList>
            <person name="Dillman A.R."/>
            <person name="Macchietto M."/>
            <person name="Porter C.F."/>
            <person name="Rogers A."/>
            <person name="Williams B."/>
            <person name="Antoshechkin I."/>
            <person name="Lee M.M."/>
            <person name="Goodwin Z."/>
            <person name="Lu X."/>
            <person name="Lewis E.E."/>
            <person name="Goodrich-Blair H."/>
            <person name="Stock S.P."/>
            <person name="Adams B.J."/>
            <person name="Sternberg P.W."/>
            <person name="Mortazavi A."/>
        </authorList>
    </citation>
    <scope>NUCLEOTIDE SEQUENCE [LARGE SCALE GENOMIC DNA]</scope>
    <source>
        <strain evidence="2 3">ALL</strain>
    </source>
</reference>
<name>A0A4V6A132_STECR</name>
<dbReference type="EMBL" id="AZBU02000006">
    <property type="protein sequence ID" value="TKR73715.1"/>
    <property type="molecule type" value="Genomic_DNA"/>
</dbReference>
<evidence type="ECO:0000256" key="1">
    <source>
        <dbReference type="SAM" id="MobiDB-lite"/>
    </source>
</evidence>
<sequence length="92" mass="10287">MEVFNNVARHRKGRPDRPVRACPVPASSRLRNHHQQVAGTDATPRWIVLPRTSSLVARAALHGLLARPQHGVNQGPQHRLNPPRAHPQRCLP</sequence>
<evidence type="ECO:0000313" key="2">
    <source>
        <dbReference type="EMBL" id="TKR73715.1"/>
    </source>
</evidence>
<accession>A0A4V6A132</accession>
<proteinExistence type="predicted"/>
<dbReference type="Proteomes" id="UP000298663">
    <property type="component" value="Unassembled WGS sequence"/>
</dbReference>
<protein>
    <submittedName>
        <fullName evidence="2">Uncharacterized protein</fullName>
    </submittedName>
</protein>
<gene>
    <name evidence="2" type="ORF">L596_020993</name>
</gene>
<comment type="caution">
    <text evidence="2">The sequence shown here is derived from an EMBL/GenBank/DDBJ whole genome shotgun (WGS) entry which is preliminary data.</text>
</comment>
<feature type="region of interest" description="Disordered" evidence="1">
    <location>
        <begin position="67"/>
        <end position="92"/>
    </location>
</feature>
<dbReference type="AlphaFoldDB" id="A0A4V6A132"/>
<feature type="region of interest" description="Disordered" evidence="1">
    <location>
        <begin position="1"/>
        <end position="39"/>
    </location>
</feature>
<evidence type="ECO:0000313" key="3">
    <source>
        <dbReference type="Proteomes" id="UP000298663"/>
    </source>
</evidence>